<reference evidence="3" key="2">
    <citation type="submission" date="2020-05" db="EMBL/GenBank/DDBJ databases">
        <authorList>
            <person name="Kim H.-S."/>
            <person name="Proctor R.H."/>
            <person name="Brown D.W."/>
        </authorList>
    </citation>
    <scope>NUCLEOTIDE SEQUENCE</scope>
    <source>
        <strain evidence="3">NRRL 45417</strain>
    </source>
</reference>
<dbReference type="Proteomes" id="UP000604273">
    <property type="component" value="Unassembled WGS sequence"/>
</dbReference>
<dbReference type="AlphaFoldDB" id="A0A8H4WP23"/>
<accession>A0A8H4WP23</accession>
<evidence type="ECO:0000313" key="3">
    <source>
        <dbReference type="EMBL" id="KAF4945077.1"/>
    </source>
</evidence>
<evidence type="ECO:0000313" key="4">
    <source>
        <dbReference type="Proteomes" id="UP000604273"/>
    </source>
</evidence>
<dbReference type="OrthoDB" id="5102538at2759"/>
<reference evidence="3" key="1">
    <citation type="journal article" date="2020" name="BMC Genomics">
        <title>Correction to: Identification and distribution of gene clusters required for synthesis of sphingolipid metabolism inhibitors in diverse species of the filamentous fungus Fusarium.</title>
        <authorList>
            <person name="Kim H.S."/>
            <person name="Lohmar J.M."/>
            <person name="Busman M."/>
            <person name="Brown D.W."/>
            <person name="Naumann T.A."/>
            <person name="Divon H.H."/>
            <person name="Lysoe E."/>
            <person name="Uhlig S."/>
            <person name="Proctor R.H."/>
        </authorList>
    </citation>
    <scope>NUCLEOTIDE SEQUENCE</scope>
    <source>
        <strain evidence="3">NRRL 45417</strain>
    </source>
</reference>
<organism evidence="3 4">
    <name type="scientific">Fusarium gaditjirri</name>
    <dbReference type="NCBI Taxonomy" id="282569"/>
    <lineage>
        <taxon>Eukaryota</taxon>
        <taxon>Fungi</taxon>
        <taxon>Dikarya</taxon>
        <taxon>Ascomycota</taxon>
        <taxon>Pezizomycotina</taxon>
        <taxon>Sordariomycetes</taxon>
        <taxon>Hypocreomycetidae</taxon>
        <taxon>Hypocreales</taxon>
        <taxon>Nectriaceae</taxon>
        <taxon>Fusarium</taxon>
        <taxon>Fusarium nisikadoi species complex</taxon>
    </lineage>
</organism>
<feature type="compositionally biased region" description="Acidic residues" evidence="1">
    <location>
        <begin position="156"/>
        <end position="225"/>
    </location>
</feature>
<name>A0A8H4WP23_9HYPO</name>
<dbReference type="EMBL" id="JABFAI010000385">
    <property type="protein sequence ID" value="KAF4945077.1"/>
    <property type="molecule type" value="Genomic_DNA"/>
</dbReference>
<feature type="region of interest" description="Disordered" evidence="1">
    <location>
        <begin position="125"/>
        <end position="225"/>
    </location>
</feature>
<evidence type="ECO:0000256" key="2">
    <source>
        <dbReference type="SAM" id="SignalP"/>
    </source>
</evidence>
<evidence type="ECO:0000256" key="1">
    <source>
        <dbReference type="SAM" id="MobiDB-lite"/>
    </source>
</evidence>
<keyword evidence="4" id="KW-1185">Reference proteome</keyword>
<comment type="caution">
    <text evidence="3">The sequence shown here is derived from an EMBL/GenBank/DDBJ whole genome shotgun (WGS) entry which is preliminary data.</text>
</comment>
<feature type="chain" id="PRO_5034503237" evidence="2">
    <location>
        <begin position="19"/>
        <end position="225"/>
    </location>
</feature>
<keyword evidence="2" id="KW-0732">Signal</keyword>
<proteinExistence type="predicted"/>
<feature type="signal peptide" evidence="2">
    <location>
        <begin position="1"/>
        <end position="18"/>
    </location>
</feature>
<gene>
    <name evidence="3" type="ORF">FGADI_12211</name>
</gene>
<sequence length="225" mass="25122">MRLNTVVLVALNIIPILAKYTTQPEPLIQCPNLLPNQHVSQLHCKIADGNLIPVDGPGPFDCETSYIAVRPQTSTGSKEEPAEITSNEPAHCDVRLIQFTNDGLVRDACCKDGIAVFATQDQESFIVRPGEPSDGMQKPIQRLQTDDHMVDKKEIETDEETKDEDGDEDEGDYDEVYEEEDDGYDDEDLDSDEDDEEGEEYDDFDDDTDVEDIDAEDIGEEVTSS</sequence>
<feature type="compositionally biased region" description="Basic and acidic residues" evidence="1">
    <location>
        <begin position="144"/>
        <end position="155"/>
    </location>
</feature>
<protein>
    <submittedName>
        <fullName evidence="3">Uncharacterized protein</fullName>
    </submittedName>
</protein>